<dbReference type="Gene3D" id="1.20.1280.120">
    <property type="match status" value="1"/>
</dbReference>
<feature type="active site" evidence="8">
    <location>
        <position position="68"/>
    </location>
</feature>
<dbReference type="PANTHER" id="PTHR11465">
    <property type="entry name" value="CATALASE"/>
    <property type="match status" value="1"/>
</dbReference>
<dbReference type="Proteomes" id="UP000006334">
    <property type="component" value="Unassembled WGS sequence"/>
</dbReference>
<dbReference type="GO" id="GO:0042542">
    <property type="term" value="P:response to hydrogen peroxide"/>
    <property type="evidence" value="ECO:0007669"/>
    <property type="project" value="TreeGrafter"/>
</dbReference>
<evidence type="ECO:0000256" key="4">
    <source>
        <dbReference type="ARBA" id="ARBA00022723"/>
    </source>
</evidence>
<comment type="similarity">
    <text evidence="1 7">Belongs to the catalase family.</text>
</comment>
<dbReference type="AlphaFoldDB" id="K6YRS7"/>
<keyword evidence="5 7" id="KW-0560">Oxidoreductase</keyword>
<dbReference type="SUPFAM" id="SSF56634">
    <property type="entry name" value="Heme-dependent catalase-like"/>
    <property type="match status" value="1"/>
</dbReference>
<keyword evidence="2 7" id="KW-0575">Peroxidase</keyword>
<dbReference type="GO" id="GO:0046872">
    <property type="term" value="F:metal ion binding"/>
    <property type="evidence" value="ECO:0007669"/>
    <property type="project" value="UniProtKB-KW"/>
</dbReference>
<dbReference type="PROSITE" id="PS51402">
    <property type="entry name" value="CATALASE_3"/>
    <property type="match status" value="1"/>
</dbReference>
<protein>
    <recommendedName>
        <fullName evidence="7">Catalase-related peroxidase</fullName>
        <ecNumber evidence="7">1.11.1.-</ecNumber>
    </recommendedName>
</protein>
<dbReference type="PANTHER" id="PTHR11465:SF9">
    <property type="entry name" value="CATALASE"/>
    <property type="match status" value="1"/>
</dbReference>
<evidence type="ECO:0000256" key="8">
    <source>
        <dbReference type="PIRSR" id="PIRSR000296-1"/>
    </source>
</evidence>
<keyword evidence="4 7" id="KW-0479">Metal-binding</keyword>
<dbReference type="EMBL" id="BAEN01000030">
    <property type="protein sequence ID" value="GAC14020.1"/>
    <property type="molecule type" value="Genomic_DNA"/>
</dbReference>
<dbReference type="GO" id="GO:0042744">
    <property type="term" value="P:hydrogen peroxide catabolic process"/>
    <property type="evidence" value="ECO:0007669"/>
    <property type="project" value="TreeGrafter"/>
</dbReference>
<dbReference type="PIRSF" id="PIRSF000296">
    <property type="entry name" value="SrpA"/>
    <property type="match status" value="1"/>
</dbReference>
<evidence type="ECO:0000256" key="3">
    <source>
        <dbReference type="ARBA" id="ARBA00022617"/>
    </source>
</evidence>
<sequence length="361" mass="39812">MKVNSHDKDKKVIKRIIMFAVCAVLVVFTAFVISRGLFATSSINEISAQTFVNLQETNMPAPGFRRAHAKGVCLSGEFRSSGALSQYSDAKVFSEGDYPFMGRFSIAGNNPTAPDLKAPVRSLAFAIDLGPSHQWRVAMNTPPVMAVGTPDAFYKQLSALAPDPLTGKRDPSKIKAFFKNHPESAAFNKWKESYRPTKSFAAEQYHSINAFFLHDGQGNSQAVRFMAVPQFSDDSITIDTSNDDALQSQLFGMLENGEVIFNLEFVLANARDDETNPTVLWPKQRQRVMAGQLVITSASAQTDSRCGATNFDPLILPEGISATADPILRARSAAYAESYRRRAKERLLNDNDDIQAQLRSQ</sequence>
<dbReference type="InterPro" id="IPR024168">
    <property type="entry name" value="Catalase_SrpA-type_pred"/>
</dbReference>
<dbReference type="Gene3D" id="2.40.180.10">
    <property type="entry name" value="Catalase core domain"/>
    <property type="match status" value="1"/>
</dbReference>
<evidence type="ECO:0000259" key="11">
    <source>
        <dbReference type="SMART" id="SM01060"/>
    </source>
</evidence>
<comment type="caution">
    <text evidence="12">The sequence shown here is derived from an EMBL/GenBank/DDBJ whole genome shotgun (WGS) entry which is preliminary data.</text>
</comment>
<evidence type="ECO:0000256" key="9">
    <source>
        <dbReference type="PIRSR" id="PIRSR000296-2"/>
    </source>
</evidence>
<keyword evidence="10" id="KW-0812">Transmembrane</keyword>
<dbReference type="InterPro" id="IPR011614">
    <property type="entry name" value="Catalase_core"/>
</dbReference>
<accession>K6YRS7</accession>
<keyword evidence="6 7" id="KW-0408">Iron</keyword>
<gene>
    <name evidence="12" type="primary">srpA</name>
    <name evidence="12" type="ORF">GLIP_1379</name>
</gene>
<evidence type="ECO:0000256" key="2">
    <source>
        <dbReference type="ARBA" id="ARBA00022559"/>
    </source>
</evidence>
<dbReference type="EC" id="1.11.1.-" evidence="7"/>
<dbReference type="InterPro" id="IPR020835">
    <property type="entry name" value="Catalase_sf"/>
</dbReference>
<evidence type="ECO:0000313" key="13">
    <source>
        <dbReference type="Proteomes" id="UP000006334"/>
    </source>
</evidence>
<feature type="domain" description="Catalase core" evidence="11">
    <location>
        <begin position="32"/>
        <end position="361"/>
    </location>
</feature>
<evidence type="ECO:0000313" key="12">
    <source>
        <dbReference type="EMBL" id="GAC14020.1"/>
    </source>
</evidence>
<keyword evidence="3 7" id="KW-0349">Heme</keyword>
<proteinExistence type="inferred from homology"/>
<evidence type="ECO:0000256" key="6">
    <source>
        <dbReference type="ARBA" id="ARBA00023004"/>
    </source>
</evidence>
<dbReference type="CDD" id="cd08153">
    <property type="entry name" value="srpA_like"/>
    <property type="match status" value="1"/>
</dbReference>
<keyword evidence="10" id="KW-0472">Membrane</keyword>
<keyword evidence="13" id="KW-1185">Reference proteome</keyword>
<dbReference type="STRING" id="1127673.GLIP_1379"/>
<evidence type="ECO:0000256" key="5">
    <source>
        <dbReference type="ARBA" id="ARBA00023002"/>
    </source>
</evidence>
<dbReference type="GO" id="GO:0005737">
    <property type="term" value="C:cytoplasm"/>
    <property type="evidence" value="ECO:0007669"/>
    <property type="project" value="TreeGrafter"/>
</dbReference>
<dbReference type="eggNOG" id="COG0753">
    <property type="taxonomic scope" value="Bacteria"/>
</dbReference>
<dbReference type="RefSeq" id="WP_008843836.1">
    <property type="nucleotide sequence ID" value="NZ_BAEN01000030.1"/>
</dbReference>
<organism evidence="12 13">
    <name type="scientific">Aliiglaciecola lipolytica E3</name>
    <dbReference type="NCBI Taxonomy" id="1127673"/>
    <lineage>
        <taxon>Bacteria</taxon>
        <taxon>Pseudomonadati</taxon>
        <taxon>Pseudomonadota</taxon>
        <taxon>Gammaproteobacteria</taxon>
        <taxon>Alteromonadales</taxon>
        <taxon>Alteromonadaceae</taxon>
        <taxon>Aliiglaciecola</taxon>
    </lineage>
</organism>
<comment type="function">
    <text evidence="7">Has an organic peroxide-dependent peroxidase activity.</text>
</comment>
<dbReference type="GO" id="GO:0020037">
    <property type="term" value="F:heme binding"/>
    <property type="evidence" value="ECO:0007669"/>
    <property type="project" value="InterPro"/>
</dbReference>
<evidence type="ECO:0000256" key="10">
    <source>
        <dbReference type="SAM" id="Phobius"/>
    </source>
</evidence>
<comment type="cofactor">
    <cofactor evidence="7">
        <name>heme</name>
        <dbReference type="ChEBI" id="CHEBI:30413"/>
    </cofactor>
</comment>
<name>K6YRS7_9ALTE</name>
<evidence type="ECO:0000256" key="1">
    <source>
        <dbReference type="ARBA" id="ARBA00005329"/>
    </source>
</evidence>
<dbReference type="InterPro" id="IPR018028">
    <property type="entry name" value="Catalase"/>
</dbReference>
<feature type="transmembrane region" description="Helical" evidence="10">
    <location>
        <begin position="12"/>
        <end position="33"/>
    </location>
</feature>
<keyword evidence="10" id="KW-1133">Transmembrane helix</keyword>
<dbReference type="SMART" id="SM01060">
    <property type="entry name" value="Catalase"/>
    <property type="match status" value="1"/>
</dbReference>
<dbReference type="GO" id="GO:0004096">
    <property type="term" value="F:catalase activity"/>
    <property type="evidence" value="ECO:0007669"/>
    <property type="project" value="InterPro"/>
</dbReference>
<feature type="binding site" description="axial binding residue" evidence="9">
    <location>
        <position position="335"/>
    </location>
    <ligand>
        <name>heme</name>
        <dbReference type="ChEBI" id="CHEBI:30413"/>
    </ligand>
    <ligandPart>
        <name>Fe</name>
        <dbReference type="ChEBI" id="CHEBI:18248"/>
    </ligandPart>
</feature>
<reference evidence="12 13" key="1">
    <citation type="journal article" date="2017" name="Antonie Van Leeuwenhoek">
        <title>Rhizobium rhizosphaerae sp. nov., a novel species isolated from rice rhizosphere.</title>
        <authorList>
            <person name="Zhao J.J."/>
            <person name="Zhang J."/>
            <person name="Zhang R.J."/>
            <person name="Zhang C.W."/>
            <person name="Yin H.Q."/>
            <person name="Zhang X.X."/>
        </authorList>
    </citation>
    <scope>NUCLEOTIDE SEQUENCE [LARGE SCALE GENOMIC DNA]</scope>
    <source>
        <strain evidence="12 13">E3</strain>
    </source>
</reference>
<evidence type="ECO:0000256" key="7">
    <source>
        <dbReference type="PIRNR" id="PIRNR000296"/>
    </source>
</evidence>
<dbReference type="Pfam" id="PF00199">
    <property type="entry name" value="Catalase"/>
    <property type="match status" value="1"/>
</dbReference>